<evidence type="ECO:0000313" key="3">
    <source>
        <dbReference type="EMBL" id="GIG95575.1"/>
    </source>
</evidence>
<evidence type="ECO:0000259" key="2">
    <source>
        <dbReference type="PROSITE" id="PS51352"/>
    </source>
</evidence>
<dbReference type="Proteomes" id="UP000621500">
    <property type="component" value="Unassembled WGS sequence"/>
</dbReference>
<dbReference type="CDD" id="cd02947">
    <property type="entry name" value="TRX_family"/>
    <property type="match status" value="1"/>
</dbReference>
<dbReference type="Gene3D" id="3.40.30.10">
    <property type="entry name" value="Glutaredoxin"/>
    <property type="match status" value="1"/>
</dbReference>
<sequence>MMVIDALAWQSVVVQNAALSGSVAVVATLLLATGFGLWRRRRDGRLRRQSTAGRLARAGFALPSGGLLVPAGDPGADPAGGDGSAPGAAGGLPVDPGLLAALGVRPGAPATLLQFSSAFCAPCRATRQILADVSGTLDGVRHVEVDAASQLPAVRALGIWRTPTVLVVDADGRIVQRAAGVPARAQLLAAVAPLLGRRPS</sequence>
<dbReference type="InterPro" id="IPR036249">
    <property type="entry name" value="Thioredoxin-like_sf"/>
</dbReference>
<name>A0ABQ4ELE7_9ACTN</name>
<reference evidence="3 4" key="1">
    <citation type="submission" date="2021-01" db="EMBL/GenBank/DDBJ databases">
        <title>Whole genome shotgun sequence of Plantactinospora mayteni NBRC 109088.</title>
        <authorList>
            <person name="Komaki H."/>
            <person name="Tamura T."/>
        </authorList>
    </citation>
    <scope>NUCLEOTIDE SEQUENCE [LARGE SCALE GENOMIC DNA]</scope>
    <source>
        <strain evidence="3 4">NBRC 109088</strain>
    </source>
</reference>
<dbReference type="EMBL" id="BONX01000011">
    <property type="protein sequence ID" value="GIG95575.1"/>
    <property type="molecule type" value="Genomic_DNA"/>
</dbReference>
<dbReference type="Pfam" id="PF00085">
    <property type="entry name" value="Thioredoxin"/>
    <property type="match status" value="1"/>
</dbReference>
<organism evidence="3 4">
    <name type="scientific">Plantactinospora mayteni</name>
    <dbReference type="NCBI Taxonomy" id="566021"/>
    <lineage>
        <taxon>Bacteria</taxon>
        <taxon>Bacillati</taxon>
        <taxon>Actinomycetota</taxon>
        <taxon>Actinomycetes</taxon>
        <taxon>Micromonosporales</taxon>
        <taxon>Micromonosporaceae</taxon>
        <taxon>Plantactinospora</taxon>
    </lineage>
</organism>
<comment type="caution">
    <text evidence="3">The sequence shown here is derived from an EMBL/GenBank/DDBJ whole genome shotgun (WGS) entry which is preliminary data.</text>
</comment>
<evidence type="ECO:0000256" key="1">
    <source>
        <dbReference type="SAM" id="Phobius"/>
    </source>
</evidence>
<keyword evidence="1" id="KW-1133">Transmembrane helix</keyword>
<feature type="transmembrane region" description="Helical" evidence="1">
    <location>
        <begin position="17"/>
        <end position="38"/>
    </location>
</feature>
<feature type="domain" description="Thioredoxin" evidence="2">
    <location>
        <begin position="69"/>
        <end position="196"/>
    </location>
</feature>
<keyword evidence="4" id="KW-1185">Reference proteome</keyword>
<keyword evidence="1" id="KW-0812">Transmembrane</keyword>
<dbReference type="SUPFAM" id="SSF52833">
    <property type="entry name" value="Thioredoxin-like"/>
    <property type="match status" value="1"/>
</dbReference>
<dbReference type="PROSITE" id="PS51352">
    <property type="entry name" value="THIOREDOXIN_2"/>
    <property type="match status" value="1"/>
</dbReference>
<gene>
    <name evidence="3" type="ORF">Pma05_21480</name>
</gene>
<proteinExistence type="predicted"/>
<protein>
    <recommendedName>
        <fullName evidence="2">Thioredoxin domain-containing protein</fullName>
    </recommendedName>
</protein>
<keyword evidence="1" id="KW-0472">Membrane</keyword>
<dbReference type="InterPro" id="IPR013766">
    <property type="entry name" value="Thioredoxin_domain"/>
</dbReference>
<evidence type="ECO:0000313" key="4">
    <source>
        <dbReference type="Proteomes" id="UP000621500"/>
    </source>
</evidence>
<accession>A0ABQ4ELE7</accession>